<reference evidence="1" key="1">
    <citation type="journal article" date="2021" name="New Phytol.">
        <title>Evolutionary innovations through gain and loss of genes in the ectomycorrhizal Boletales.</title>
        <authorList>
            <person name="Wu G."/>
            <person name="Miyauchi S."/>
            <person name="Morin E."/>
            <person name="Kuo A."/>
            <person name="Drula E."/>
            <person name="Varga T."/>
            <person name="Kohler A."/>
            <person name="Feng B."/>
            <person name="Cao Y."/>
            <person name="Lipzen A."/>
            <person name="Daum C."/>
            <person name="Hundley H."/>
            <person name="Pangilinan J."/>
            <person name="Johnson J."/>
            <person name="Barry K."/>
            <person name="LaButti K."/>
            <person name="Ng V."/>
            <person name="Ahrendt S."/>
            <person name="Min B."/>
            <person name="Choi I.G."/>
            <person name="Park H."/>
            <person name="Plett J.M."/>
            <person name="Magnuson J."/>
            <person name="Spatafora J.W."/>
            <person name="Nagy L.G."/>
            <person name="Henrissat B."/>
            <person name="Grigoriev I.V."/>
            <person name="Yang Z.L."/>
            <person name="Xu J."/>
            <person name="Martin F.M."/>
        </authorList>
    </citation>
    <scope>NUCLEOTIDE SEQUENCE</scope>
    <source>
        <strain evidence="1">KKN 215</strain>
    </source>
</reference>
<gene>
    <name evidence="1" type="ORF">BXZ70DRAFT_1063927</name>
</gene>
<dbReference type="AlphaFoldDB" id="A0A8K0UT01"/>
<protein>
    <submittedName>
        <fullName evidence="1">Uncharacterized protein</fullName>
    </submittedName>
</protein>
<dbReference type="EMBL" id="JAEVFJ010000011">
    <property type="protein sequence ID" value="KAH8101918.1"/>
    <property type="molecule type" value="Genomic_DNA"/>
</dbReference>
<name>A0A8K0UT01_9AGAR</name>
<evidence type="ECO:0000313" key="1">
    <source>
        <dbReference type="EMBL" id="KAH8101918.1"/>
    </source>
</evidence>
<proteinExistence type="predicted"/>
<comment type="caution">
    <text evidence="1">The sequence shown here is derived from an EMBL/GenBank/DDBJ whole genome shotgun (WGS) entry which is preliminary data.</text>
</comment>
<sequence length="177" mass="20742">MSMIEDDSSKPAYRFYDACGFLRLNPPLLDVDKPLDMDFRGYRPLEEYADIPRHKLDYGFPIPRRWIHHHYSIAKRQSPTIEMLRYGCILVRKLCNDVKKLWPEAPSRSFRVTYTCYRAVRPSSSPESEFFTEADGCPFITIAPRGHHPPKEVILRMADFMLEKGIKEVPGWYLANE</sequence>
<organism evidence="1 2">
    <name type="scientific">Cristinia sonorae</name>
    <dbReference type="NCBI Taxonomy" id="1940300"/>
    <lineage>
        <taxon>Eukaryota</taxon>
        <taxon>Fungi</taxon>
        <taxon>Dikarya</taxon>
        <taxon>Basidiomycota</taxon>
        <taxon>Agaricomycotina</taxon>
        <taxon>Agaricomycetes</taxon>
        <taxon>Agaricomycetidae</taxon>
        <taxon>Agaricales</taxon>
        <taxon>Pleurotineae</taxon>
        <taxon>Stephanosporaceae</taxon>
        <taxon>Cristinia</taxon>
    </lineage>
</organism>
<evidence type="ECO:0000313" key="2">
    <source>
        <dbReference type="Proteomes" id="UP000813824"/>
    </source>
</evidence>
<dbReference type="Proteomes" id="UP000813824">
    <property type="component" value="Unassembled WGS sequence"/>
</dbReference>
<keyword evidence="2" id="KW-1185">Reference proteome</keyword>
<accession>A0A8K0UT01</accession>